<organism evidence="2">
    <name type="scientific">Ostreococcus mediterraneus</name>
    <dbReference type="NCBI Taxonomy" id="1486918"/>
    <lineage>
        <taxon>Eukaryota</taxon>
        <taxon>Viridiplantae</taxon>
        <taxon>Chlorophyta</taxon>
        <taxon>Mamiellophyceae</taxon>
        <taxon>Mamiellales</taxon>
        <taxon>Bathycoccaceae</taxon>
        <taxon>Ostreococcus</taxon>
    </lineage>
</organism>
<dbReference type="PANTHER" id="PTHR34144:SF5">
    <property type="entry name" value="ALPHA-1,3-MANNOSYLTRANSFERASE CMT1"/>
    <property type="match status" value="1"/>
</dbReference>
<keyword evidence="1" id="KW-0472">Membrane</keyword>
<dbReference type="InterPro" id="IPR021047">
    <property type="entry name" value="Mannosyltransferase_CMT1"/>
</dbReference>
<feature type="transmembrane region" description="Helical" evidence="1">
    <location>
        <begin position="34"/>
        <end position="54"/>
    </location>
</feature>
<proteinExistence type="predicted"/>
<dbReference type="EMBL" id="HBFO01000882">
    <property type="protein sequence ID" value="CAD8809536.1"/>
    <property type="molecule type" value="Transcribed_RNA"/>
</dbReference>
<protein>
    <submittedName>
        <fullName evidence="2">Uncharacterized protein</fullName>
    </submittedName>
</protein>
<keyword evidence="1" id="KW-0812">Transmembrane</keyword>
<name>A0A7S0WK29_9CHLO</name>
<evidence type="ECO:0000256" key="1">
    <source>
        <dbReference type="SAM" id="Phobius"/>
    </source>
</evidence>
<reference evidence="2" key="1">
    <citation type="submission" date="2021-01" db="EMBL/GenBank/DDBJ databases">
        <authorList>
            <person name="Corre E."/>
            <person name="Pelletier E."/>
            <person name="Niang G."/>
            <person name="Scheremetjew M."/>
            <person name="Finn R."/>
            <person name="Kale V."/>
            <person name="Holt S."/>
            <person name="Cochrane G."/>
            <person name="Meng A."/>
            <person name="Brown T."/>
            <person name="Cohen L."/>
        </authorList>
    </citation>
    <scope>NUCLEOTIDE SEQUENCE</scope>
    <source>
        <strain evidence="2">Clade-D-RCC1621</strain>
    </source>
</reference>
<dbReference type="Pfam" id="PF11735">
    <property type="entry name" value="CAP59_mtransfer"/>
    <property type="match status" value="1"/>
</dbReference>
<dbReference type="PANTHER" id="PTHR34144">
    <property type="entry name" value="CHROMOSOME 8, WHOLE GENOME SHOTGUN SEQUENCE"/>
    <property type="match status" value="1"/>
</dbReference>
<gene>
    <name evidence="2" type="ORF">OMED0930_LOCUS629</name>
</gene>
<evidence type="ECO:0000313" key="2">
    <source>
        <dbReference type="EMBL" id="CAD8809536.1"/>
    </source>
</evidence>
<sequence length="967" mass="109976">MPPLVRRPSENVLLNSPSQSDVRKLGRRVRRQTVFFRLTCFVALVCYYLSALTATTHWTTSTVLLENFTGAVKPTTKMMMKFPRLQQCAVGGFDNQALHTALEDANIDTYVRYITARGHEPRVWRHLSAKKYFFAINLHNNEESIPYLFAAVVKSCIFLAANRERATVARVQNNCFISVYESGSTDSTRLLLKSIEVHLSRLGIPYKFVVDALQRDLDEHRIAFLATIRNEVLAPFYEDVSAWDEVIFLNDIITCASSILELIVQKAHHDAEVVSGMDYVVNAKRGVLFYDTWVNKDILGQSFNNQQPFVKDEHSWERFKSRKPFQVFTTWAGGVVITASLFQNPRVRFRHSGLLECASCECELLIRDLWHYSGTNGLKVMVVPSVYVAYTVSDFIRVSNELNRIFGRHRRHKTMSSDDSNNTVPTVQFSTLPPETMECCGMEFPGEQLLNFELQTTTMPWRWWYHVADALGTSDASAMSSIFNAAVGTFDRHCPSFAYANVKYDDEREHLPILHFILPTTDPMLMPHLAFAHMLEWVRLNPCFNVRVHEMSSFVALASEGSTDWGDMARDMVDIQDVVLTMCSQGFRRRVLGYLILYLYGGIVADVEVLPMTPMSLSWFSSIVSFEAAFDGTSLGEGPYVVAAPARSEPLRQIITLSLQRLNTPAQTVGLAARERWTAFDFAHAPTHAILTRTASMMVGKRLFGDVVGNNAAVSSERLSRALDIRGHGRAISSVTHESITTLFDGDVLLDGEILMSSTAETYEKILWMSSSLNETLQGHTTAMKIPPNEESHRKESYYVALTSAKRKTEREMGCLEIIAEAHTIQIANPQHRKVLWKQCWPRSRELDMVYLTFEFGSVHVYTSATTSCGGMAMRTILWSTPPVNDRWHATQWCLFRCIVYRFHLNKDGQLRVLTERTRKWRTPRSSTTLRNRCLIDAMSAPECSRSALSVVRRQLIRYRDHCPTVH</sequence>
<keyword evidence="1" id="KW-1133">Transmembrane helix</keyword>
<accession>A0A7S0WK29</accession>
<dbReference type="AlphaFoldDB" id="A0A7S0WK29"/>